<keyword evidence="3" id="KW-0521">NADP</keyword>
<dbReference type="CDD" id="cd08249">
    <property type="entry name" value="enoyl_reductase_like"/>
    <property type="match status" value="1"/>
</dbReference>
<evidence type="ECO:0000313" key="7">
    <source>
        <dbReference type="Proteomes" id="UP001408356"/>
    </source>
</evidence>
<organism evidence="6 7">
    <name type="scientific">Seiridium unicorne</name>
    <dbReference type="NCBI Taxonomy" id="138068"/>
    <lineage>
        <taxon>Eukaryota</taxon>
        <taxon>Fungi</taxon>
        <taxon>Dikarya</taxon>
        <taxon>Ascomycota</taxon>
        <taxon>Pezizomycotina</taxon>
        <taxon>Sordariomycetes</taxon>
        <taxon>Xylariomycetidae</taxon>
        <taxon>Amphisphaeriales</taxon>
        <taxon>Sporocadaceae</taxon>
        <taxon>Seiridium</taxon>
    </lineage>
</organism>
<keyword evidence="7" id="KW-1185">Reference proteome</keyword>
<evidence type="ECO:0000256" key="1">
    <source>
        <dbReference type="ARBA" id="ARBA00008072"/>
    </source>
</evidence>
<comment type="caution">
    <text evidence="6">The sequence shown here is derived from an EMBL/GenBank/DDBJ whole genome shotgun (WGS) entry which is preliminary data.</text>
</comment>
<comment type="similarity">
    <text evidence="1">Belongs to the zinc-containing alcohol dehydrogenase family.</text>
</comment>
<accession>A0ABR2UMC4</accession>
<dbReference type="EMBL" id="JARVKF010000412">
    <property type="protein sequence ID" value="KAK9415789.1"/>
    <property type="molecule type" value="Genomic_DNA"/>
</dbReference>
<evidence type="ECO:0000256" key="2">
    <source>
        <dbReference type="ARBA" id="ARBA00022741"/>
    </source>
</evidence>
<dbReference type="Gene3D" id="3.40.50.720">
    <property type="entry name" value="NAD(P)-binding Rossmann-like Domain"/>
    <property type="match status" value="1"/>
</dbReference>
<evidence type="ECO:0000313" key="6">
    <source>
        <dbReference type="EMBL" id="KAK9415789.1"/>
    </source>
</evidence>
<dbReference type="InterPro" id="IPR013154">
    <property type="entry name" value="ADH-like_N"/>
</dbReference>
<dbReference type="InterPro" id="IPR036291">
    <property type="entry name" value="NAD(P)-bd_dom_sf"/>
</dbReference>
<gene>
    <name evidence="6" type="ORF">SUNI508_10089</name>
</gene>
<dbReference type="InterPro" id="IPR020843">
    <property type="entry name" value="ER"/>
</dbReference>
<reference evidence="6 7" key="1">
    <citation type="journal article" date="2024" name="J. Plant Pathol.">
        <title>Sequence and assembly of the genome of Seiridium unicorne, isolate CBS 538.82, causal agent of cypress canker disease.</title>
        <authorList>
            <person name="Scali E."/>
            <person name="Rocca G.D."/>
            <person name="Danti R."/>
            <person name="Garbelotto M."/>
            <person name="Barberini S."/>
            <person name="Baroncelli R."/>
            <person name="Emiliani G."/>
        </authorList>
    </citation>
    <scope>NUCLEOTIDE SEQUENCE [LARGE SCALE GENOMIC DNA]</scope>
    <source>
        <strain evidence="6 7">BM-138-508</strain>
    </source>
</reference>
<keyword evidence="2" id="KW-0547">Nucleotide-binding</keyword>
<name>A0ABR2UMC4_9PEZI</name>
<feature type="domain" description="Enoyl reductase (ER)" evidence="5">
    <location>
        <begin position="21"/>
        <end position="399"/>
    </location>
</feature>
<dbReference type="Gene3D" id="3.90.180.10">
    <property type="entry name" value="Medium-chain alcohol dehydrogenases, catalytic domain"/>
    <property type="match status" value="1"/>
</dbReference>
<dbReference type="SUPFAM" id="SSF51735">
    <property type="entry name" value="NAD(P)-binding Rossmann-fold domains"/>
    <property type="match status" value="1"/>
</dbReference>
<dbReference type="InterPro" id="IPR047122">
    <property type="entry name" value="Trans-enoyl_RdTase-like"/>
</dbReference>
<evidence type="ECO:0000256" key="3">
    <source>
        <dbReference type="ARBA" id="ARBA00022857"/>
    </source>
</evidence>
<keyword evidence="4" id="KW-0560">Oxidoreductase</keyword>
<dbReference type="InterPro" id="IPR011032">
    <property type="entry name" value="GroES-like_sf"/>
</dbReference>
<evidence type="ECO:0000256" key="4">
    <source>
        <dbReference type="ARBA" id="ARBA00023002"/>
    </source>
</evidence>
<proteinExistence type="inferred from homology"/>
<dbReference type="Proteomes" id="UP001408356">
    <property type="component" value="Unassembled WGS sequence"/>
</dbReference>
<dbReference type="PANTHER" id="PTHR45348">
    <property type="entry name" value="HYPOTHETICAL OXIDOREDUCTASE (EUROFUNG)"/>
    <property type="match status" value="1"/>
</dbReference>
<dbReference type="SMART" id="SM00829">
    <property type="entry name" value="PKS_ER"/>
    <property type="match status" value="1"/>
</dbReference>
<dbReference type="PANTHER" id="PTHR45348:SF1">
    <property type="entry name" value="TRANS-ENOYL REDUCTASE STHE"/>
    <property type="match status" value="1"/>
</dbReference>
<sequence length="403" mass="43077">MGLEYRVPETQTAVITTAEGGHKASHDRAVPKCGPKSVLVRVRAVALNPTDHKTPARVKTAGLTAGCDFAGEVEEVGSEANEEPGACEIPRRWTTGDRVFGVVYGSNPGARDWGAFAEFVEADPVMLCHMPASWDFETAASVGGSVHGSVALCLFGKGNMGLDMTRLQQMTNATIDKDSVDISPFEQDGRVRKEYLKKVVLVYGGSTTCGTMALQILRLAGYVPIATCSPGNAELAKSYGAVHTFDYHSATCADSIKRYTWSALPQALDCISNAQSAQICYGALGRTGGAYVALEKYPESIASTRRVVRPSWVMGPVMFGRELTLGEGYSQPADPEARAFARVWYPLAEALVGSGSLRRHPTSTVEQPEGSGGRGWPEAVIRGLEDLRRGNVSARKLVVAVSS</sequence>
<dbReference type="SUPFAM" id="SSF50129">
    <property type="entry name" value="GroES-like"/>
    <property type="match status" value="1"/>
</dbReference>
<dbReference type="Pfam" id="PF08240">
    <property type="entry name" value="ADH_N"/>
    <property type="match status" value="1"/>
</dbReference>
<protein>
    <submittedName>
        <fullName evidence="6">Alcohol dehydrogenase-like protein</fullName>
    </submittedName>
</protein>
<evidence type="ECO:0000259" key="5">
    <source>
        <dbReference type="SMART" id="SM00829"/>
    </source>
</evidence>